<protein>
    <submittedName>
        <fullName evidence="3">Uncharacterized protein</fullName>
    </submittedName>
</protein>
<keyword evidence="2" id="KW-0472">Membrane</keyword>
<sequence>MAQEMKRGLTGVAELLYHPRYFPDPRITYGGGDFAANNLASILFTPITMINQTSRNTFLQNLYMNFATTLSSTLRAVTPRRFTKNAYNITGEAWKEESYVYITWGWISFLAIELMTAAGFLTLLIVTEGRLTSSQVSSPEDRLVFQDIKDSSLAMLVALNKECHAAAGGGLQPMDELKKTARSLRVKLMGNQVVPQEGTAETQSRGDEQSEPSLKR</sequence>
<keyword evidence="2" id="KW-0812">Transmembrane</keyword>
<feature type="transmembrane region" description="Helical" evidence="2">
    <location>
        <begin position="104"/>
        <end position="126"/>
    </location>
</feature>
<dbReference type="AlphaFoldDB" id="A0A0D9NWZ1"/>
<keyword evidence="4" id="KW-1185">Reference proteome</keyword>
<gene>
    <name evidence="3" type="ORF">H634G_07531</name>
</gene>
<evidence type="ECO:0000313" key="3">
    <source>
        <dbReference type="EMBL" id="KJK77110.1"/>
    </source>
</evidence>
<evidence type="ECO:0000256" key="2">
    <source>
        <dbReference type="SAM" id="Phobius"/>
    </source>
</evidence>
<dbReference type="EMBL" id="KE384740">
    <property type="protein sequence ID" value="KJK77110.1"/>
    <property type="molecule type" value="Genomic_DNA"/>
</dbReference>
<evidence type="ECO:0000313" key="4">
    <source>
        <dbReference type="Proteomes" id="UP000054544"/>
    </source>
</evidence>
<keyword evidence="2" id="KW-1133">Transmembrane helix</keyword>
<reference evidence="4" key="1">
    <citation type="journal article" date="2014" name="BMC Genomics">
        <title>The genome sequence of the biocontrol fungus Metarhizium anisopliae and comparative genomics of Metarhizium species.</title>
        <authorList>
            <person name="Pattemore J.A."/>
            <person name="Hane J.K."/>
            <person name="Williams A.H."/>
            <person name="Wilson B.A."/>
            <person name="Stodart B.J."/>
            <person name="Ash G.J."/>
        </authorList>
    </citation>
    <scope>NUCLEOTIDE SEQUENCE [LARGE SCALE GENOMIC DNA]</scope>
    <source>
        <strain evidence="4">BRIP 53293</strain>
    </source>
</reference>
<feature type="compositionally biased region" description="Basic and acidic residues" evidence="1">
    <location>
        <begin position="204"/>
        <end position="216"/>
    </location>
</feature>
<dbReference type="STRING" id="1291518.A0A0D9NWZ1"/>
<dbReference type="PANTHER" id="PTHR35394:SF5">
    <property type="entry name" value="DUF3176 DOMAIN-CONTAINING PROTEIN"/>
    <property type="match status" value="1"/>
</dbReference>
<evidence type="ECO:0000256" key="1">
    <source>
        <dbReference type="SAM" id="MobiDB-lite"/>
    </source>
</evidence>
<feature type="region of interest" description="Disordered" evidence="1">
    <location>
        <begin position="190"/>
        <end position="216"/>
    </location>
</feature>
<dbReference type="OrthoDB" id="5242705at2759"/>
<organism evidence="3 4">
    <name type="scientific">Metarhizium anisopliae BRIP 53293</name>
    <dbReference type="NCBI Taxonomy" id="1291518"/>
    <lineage>
        <taxon>Eukaryota</taxon>
        <taxon>Fungi</taxon>
        <taxon>Dikarya</taxon>
        <taxon>Ascomycota</taxon>
        <taxon>Pezizomycotina</taxon>
        <taxon>Sordariomycetes</taxon>
        <taxon>Hypocreomycetidae</taxon>
        <taxon>Hypocreales</taxon>
        <taxon>Clavicipitaceae</taxon>
        <taxon>Metarhizium</taxon>
    </lineage>
</organism>
<proteinExistence type="predicted"/>
<dbReference type="Proteomes" id="UP000054544">
    <property type="component" value="Unassembled WGS sequence"/>
</dbReference>
<accession>A0A0D9NWZ1</accession>
<dbReference type="PANTHER" id="PTHR35394">
    <property type="entry name" value="DUF3176 DOMAIN-CONTAINING PROTEIN"/>
    <property type="match status" value="1"/>
</dbReference>
<name>A0A0D9NWZ1_METAN</name>